<organism evidence="2 3">
    <name type="scientific">Flavobacterium agri</name>
    <dbReference type="NCBI Taxonomy" id="2743471"/>
    <lineage>
        <taxon>Bacteria</taxon>
        <taxon>Pseudomonadati</taxon>
        <taxon>Bacteroidota</taxon>
        <taxon>Flavobacteriia</taxon>
        <taxon>Flavobacteriales</taxon>
        <taxon>Flavobacteriaceae</taxon>
        <taxon>Flavobacterium</taxon>
    </lineage>
</organism>
<gene>
    <name evidence="2" type="ORF">HZF10_06170</name>
</gene>
<proteinExistence type="predicted"/>
<dbReference type="InterPro" id="IPR036488">
    <property type="entry name" value="DUF1883-like_sf"/>
</dbReference>
<dbReference type="Pfam" id="PF08980">
    <property type="entry name" value="DUF1883"/>
    <property type="match status" value="1"/>
</dbReference>
<dbReference type="InterPro" id="IPR015073">
    <property type="entry name" value="DUF1883"/>
</dbReference>
<dbReference type="Gene3D" id="4.10.1210.10">
    <property type="entry name" value="Atu1913-like"/>
    <property type="match status" value="1"/>
</dbReference>
<dbReference type="SUPFAM" id="SSF141099">
    <property type="entry name" value="Atu1913-like"/>
    <property type="match status" value="1"/>
</dbReference>
<feature type="domain" description="DUF1883" evidence="1">
    <location>
        <begin position="1"/>
        <end position="87"/>
    </location>
</feature>
<dbReference type="Proteomes" id="UP000535020">
    <property type="component" value="Unassembled WGS sequence"/>
</dbReference>
<evidence type="ECO:0000259" key="1">
    <source>
        <dbReference type="Pfam" id="PF08980"/>
    </source>
</evidence>
<accession>A0A7Y9C519</accession>
<comment type="caution">
    <text evidence="2">The sequence shown here is derived from an EMBL/GenBank/DDBJ whole genome shotgun (WGS) entry which is preliminary data.</text>
</comment>
<evidence type="ECO:0000313" key="3">
    <source>
        <dbReference type="Proteomes" id="UP000535020"/>
    </source>
</evidence>
<dbReference type="AlphaFoldDB" id="A0A7Y9C519"/>
<dbReference type="EMBL" id="JACBJI010000002">
    <property type="protein sequence ID" value="NYA70500.1"/>
    <property type="molecule type" value="Genomic_DNA"/>
</dbReference>
<evidence type="ECO:0000313" key="2">
    <source>
        <dbReference type="EMBL" id="NYA70500.1"/>
    </source>
</evidence>
<reference evidence="2 3" key="1">
    <citation type="submission" date="2020-07" db="EMBL/GenBank/DDBJ databases">
        <authorList>
            <person name="Sun Q."/>
        </authorList>
    </citation>
    <scope>NUCLEOTIDE SEQUENCE [LARGE SCALE GENOMIC DNA]</scope>
    <source>
        <strain evidence="2 3">MAH-1</strain>
    </source>
</reference>
<name>A0A7Y9C519_9FLAO</name>
<dbReference type="RefSeq" id="WP_176005309.1">
    <property type="nucleotide sequence ID" value="NZ_JABWMI010000006.1"/>
</dbReference>
<keyword evidence="3" id="KW-1185">Reference proteome</keyword>
<sequence>MQFIHYDLGMKGNRKTVKLELSGSAANVRLMDANNLELYKRGRRYKYIGGLVLKSPIFIDIPHLAHWHLAIDMQGLIGEVRTNFKILERNNPS</sequence>
<protein>
    <submittedName>
        <fullName evidence="2">DUF1883 domain-containing protein</fullName>
    </submittedName>
</protein>